<accession>A0A9X4NIZ0</accession>
<name>A0A9X4NIZ0_9LACT</name>
<protein>
    <submittedName>
        <fullName evidence="1">IS66 family transposase</fullName>
    </submittedName>
</protein>
<dbReference type="AlphaFoldDB" id="A0A9X4NIZ0"/>
<dbReference type="Proteomes" id="UP001152614">
    <property type="component" value="Unassembled WGS sequence"/>
</dbReference>
<evidence type="ECO:0000313" key="1">
    <source>
        <dbReference type="EMBL" id="MDG4984569.1"/>
    </source>
</evidence>
<evidence type="ECO:0000313" key="2">
    <source>
        <dbReference type="Proteomes" id="UP001152614"/>
    </source>
</evidence>
<comment type="caution">
    <text evidence="1">The sequence shown here is derived from an EMBL/GenBank/DDBJ whole genome shotgun (WGS) entry which is preliminary data.</text>
</comment>
<sequence>MAYKSKKKYTSSQLTELSRKFKEVAEAFEEDPKQIIARSQEIYIIEKQKQIFDNFISQKREKALEKKKLVQNGADSGSEVAVDSPS</sequence>
<organism evidence="1 2">
    <name type="scientific">Lactococcus lactis</name>
    <dbReference type="NCBI Taxonomy" id="1358"/>
    <lineage>
        <taxon>Bacteria</taxon>
        <taxon>Bacillati</taxon>
        <taxon>Bacillota</taxon>
        <taxon>Bacilli</taxon>
        <taxon>Lactobacillales</taxon>
        <taxon>Streptococcaceae</taxon>
        <taxon>Lactococcus</taxon>
    </lineage>
</organism>
<proteinExistence type="predicted"/>
<dbReference type="RefSeq" id="WP_278229186.1">
    <property type="nucleotide sequence ID" value="NZ_JAOWLY010000010.1"/>
</dbReference>
<reference evidence="1" key="1">
    <citation type="submission" date="2022-10" db="EMBL/GenBank/DDBJ databases">
        <authorList>
            <person name="Turner M.S."/>
            <person name="Huang W."/>
        </authorList>
    </citation>
    <scope>NUCLEOTIDE SEQUENCE</scope>
    <source>
        <strain evidence="1">3</strain>
    </source>
</reference>
<dbReference type="EMBL" id="JAOWLY010000010">
    <property type="protein sequence ID" value="MDG4984569.1"/>
    <property type="molecule type" value="Genomic_DNA"/>
</dbReference>
<gene>
    <name evidence="1" type="ORF">OGZ51_10470</name>
</gene>
<reference evidence="1" key="2">
    <citation type="journal article" date="2023" name="Food Microbiol.">
        <title>Evaluation of the fermentation potential of lactic acid bacteria isolated from herbs, fruits and vegetables as starter cultures in nut-based milk alternatives.</title>
        <authorList>
            <person name="Huang W."/>
            <person name="Dong A."/>
            <person name="Pham H.T."/>
            <person name="Zhou C."/>
            <person name="Huo Z."/>
            <person name="Watjen A.P."/>
            <person name="Prakash S."/>
            <person name="Bang-Berthelsen C.H."/>
            <person name="Turner M.S."/>
        </authorList>
    </citation>
    <scope>NUCLEOTIDE SEQUENCE</scope>
    <source>
        <strain evidence="1">3</strain>
    </source>
</reference>